<organism evidence="2 3">
    <name type="scientific">Nocardia yunnanensis</name>
    <dbReference type="NCBI Taxonomy" id="2382165"/>
    <lineage>
        <taxon>Bacteria</taxon>
        <taxon>Bacillati</taxon>
        <taxon>Actinomycetota</taxon>
        <taxon>Actinomycetes</taxon>
        <taxon>Mycobacteriales</taxon>
        <taxon>Nocardiaceae</taxon>
        <taxon>Nocardia</taxon>
    </lineage>
</organism>
<dbReference type="GO" id="GO:0003700">
    <property type="term" value="F:DNA-binding transcription factor activity"/>
    <property type="evidence" value="ECO:0007669"/>
    <property type="project" value="InterPro"/>
</dbReference>
<keyword evidence="3" id="KW-1185">Reference proteome</keyword>
<dbReference type="Gene3D" id="1.10.10.10">
    <property type="entry name" value="Winged helix-like DNA-binding domain superfamily/Winged helix DNA-binding domain"/>
    <property type="match status" value="1"/>
</dbReference>
<evidence type="ECO:0000259" key="1">
    <source>
        <dbReference type="PROSITE" id="PS50931"/>
    </source>
</evidence>
<dbReference type="PROSITE" id="PS50931">
    <property type="entry name" value="HTH_LYSR"/>
    <property type="match status" value="1"/>
</dbReference>
<dbReference type="InterPro" id="IPR000847">
    <property type="entry name" value="LysR_HTH_N"/>
</dbReference>
<accession>A0A386ZHL9</accession>
<proteinExistence type="predicted"/>
<dbReference type="InterPro" id="IPR036390">
    <property type="entry name" value="WH_DNA-bd_sf"/>
</dbReference>
<dbReference type="Pfam" id="PF00126">
    <property type="entry name" value="HTH_1"/>
    <property type="match status" value="1"/>
</dbReference>
<dbReference type="AlphaFoldDB" id="A0A386ZHL9"/>
<sequence length="466" mass="51641">MPGTGMRQLRPALSMSLLLVGTRLRLSDTVSRLDSPLDGQALSRILQLLQAHPDWPGIRSALTIMADYLCDHRPPIDYRRRRHLDYTGLLTDTVWQRICRDTGTRGTSAMRARITGCYLFERISGMPAESAPGAVDNAEFRTHIADFPSYLTPQLATALDEHAADFLAHHHIRREPVVWRPPGAVLAGLHLPGEAPETVDVAVLHELIGTQGYTLGAAANGLGITLDLARYVLDLHPAPPRRRRGTNRSLYAFQAARAALPADRFIDLYHRKRLSLDRIAVQVGVSRHVLTQLADSYGIARRAPGNQVRAVITRDWLYDQYVQCRRPLPDLAREVGISNAAMARWAKFHAIPMRGRGGPSHAANLAARSSAATAPALLQPALGEIGGHERLRRFVAAARYDTLTHAAKDLDIYPFSLIAQINRLERDFGETLFQRAQRGHPMALTEFGRTVLSAWESAEITSSRFA</sequence>
<evidence type="ECO:0000313" key="2">
    <source>
        <dbReference type="EMBL" id="AYF76075.1"/>
    </source>
</evidence>
<name>A0A386ZHL9_9NOCA</name>
<dbReference type="Proteomes" id="UP000267164">
    <property type="component" value="Chromosome"/>
</dbReference>
<dbReference type="SUPFAM" id="SSF46785">
    <property type="entry name" value="Winged helix' DNA-binding domain"/>
    <property type="match status" value="1"/>
</dbReference>
<reference evidence="2 3" key="1">
    <citation type="submission" date="2018-09" db="EMBL/GenBank/DDBJ databases">
        <title>Nocardia yunnanensis sp. nov., an actinomycete isolated from a soil sample.</title>
        <authorList>
            <person name="Zhang J."/>
        </authorList>
    </citation>
    <scope>NUCLEOTIDE SEQUENCE [LARGE SCALE GENOMIC DNA]</scope>
    <source>
        <strain evidence="2 3">CFHS0054</strain>
    </source>
</reference>
<evidence type="ECO:0000313" key="3">
    <source>
        <dbReference type="Proteomes" id="UP000267164"/>
    </source>
</evidence>
<dbReference type="InterPro" id="IPR036388">
    <property type="entry name" value="WH-like_DNA-bd_sf"/>
</dbReference>
<dbReference type="KEGG" id="nyu:D7D52_22055"/>
<dbReference type="EMBL" id="CP032568">
    <property type="protein sequence ID" value="AYF76075.1"/>
    <property type="molecule type" value="Genomic_DNA"/>
</dbReference>
<gene>
    <name evidence="2" type="ORF">D7D52_22055</name>
</gene>
<dbReference type="OrthoDB" id="3874088at2"/>
<feature type="domain" description="HTH lysR-type" evidence="1">
    <location>
        <begin position="391"/>
        <end position="445"/>
    </location>
</feature>
<protein>
    <submittedName>
        <fullName evidence="2">LysR family transcriptional regulator</fullName>
    </submittedName>
</protein>